<dbReference type="InterPro" id="IPR035992">
    <property type="entry name" value="Ricin_B-like_lectins"/>
</dbReference>
<feature type="region of interest" description="Disordered" evidence="1">
    <location>
        <begin position="26"/>
        <end position="83"/>
    </location>
</feature>
<dbReference type="EMBL" id="BTCM01000001">
    <property type="protein sequence ID" value="GMK53578.1"/>
    <property type="molecule type" value="Genomic_DNA"/>
</dbReference>
<dbReference type="Gene3D" id="2.80.10.50">
    <property type="match status" value="1"/>
</dbReference>
<dbReference type="SUPFAM" id="SSF50370">
    <property type="entry name" value="Ricin B-like lectins"/>
    <property type="match status" value="1"/>
</dbReference>
<protein>
    <recommendedName>
        <fullName evidence="3">Ricin B lectin domain-containing protein</fullName>
    </recommendedName>
</protein>
<feature type="compositionally biased region" description="Gly residues" evidence="1">
    <location>
        <begin position="34"/>
        <end position="45"/>
    </location>
</feature>
<evidence type="ECO:0000256" key="1">
    <source>
        <dbReference type="SAM" id="MobiDB-lite"/>
    </source>
</evidence>
<dbReference type="AlphaFoldDB" id="A0AAD3TM07"/>
<feature type="chain" id="PRO_5042122992" description="Ricin B lectin domain-containing protein" evidence="2">
    <location>
        <begin position="16"/>
        <end position="225"/>
    </location>
</feature>
<accession>A0AAD3TM07</accession>
<dbReference type="Pfam" id="PF00652">
    <property type="entry name" value="Ricin_B_lectin"/>
    <property type="match status" value="1"/>
</dbReference>
<feature type="domain" description="Ricin B lectin" evidence="3">
    <location>
        <begin position="87"/>
        <end position="219"/>
    </location>
</feature>
<proteinExistence type="predicted"/>
<feature type="signal peptide" evidence="2">
    <location>
        <begin position="1"/>
        <end position="15"/>
    </location>
</feature>
<evidence type="ECO:0000256" key="2">
    <source>
        <dbReference type="SAM" id="SignalP"/>
    </source>
</evidence>
<dbReference type="Proteomes" id="UP001222932">
    <property type="component" value="Unassembled WGS sequence"/>
</dbReference>
<name>A0AAD3TM07_9TREE</name>
<dbReference type="SMART" id="SM00458">
    <property type="entry name" value="RICIN"/>
    <property type="match status" value="1"/>
</dbReference>
<keyword evidence="2" id="KW-0732">Signal</keyword>
<evidence type="ECO:0000313" key="4">
    <source>
        <dbReference type="EMBL" id="GMK53578.1"/>
    </source>
</evidence>
<keyword evidence="5" id="KW-1185">Reference proteome</keyword>
<dbReference type="CDD" id="cd00161">
    <property type="entry name" value="beta-trefoil_Ricin-like"/>
    <property type="match status" value="1"/>
</dbReference>
<comment type="caution">
    <text evidence="4">The sequence shown here is derived from an EMBL/GenBank/DDBJ whole genome shotgun (WGS) entry which is preliminary data.</text>
</comment>
<feature type="compositionally biased region" description="Basic and acidic residues" evidence="1">
    <location>
        <begin position="46"/>
        <end position="75"/>
    </location>
</feature>
<dbReference type="InterPro" id="IPR000772">
    <property type="entry name" value="Ricin_B_lectin"/>
</dbReference>
<reference evidence="4" key="2">
    <citation type="submission" date="2023-06" db="EMBL/GenBank/DDBJ databases">
        <authorList>
            <person name="Kobayashi Y."/>
            <person name="Kayamori A."/>
            <person name="Aoki K."/>
            <person name="Shiwa Y."/>
            <person name="Fujita N."/>
            <person name="Sugita T."/>
            <person name="Iwasaki W."/>
            <person name="Tanaka N."/>
            <person name="Takashima M."/>
        </authorList>
    </citation>
    <scope>NUCLEOTIDE SEQUENCE</scope>
    <source>
        <strain evidence="4">HIS016</strain>
    </source>
</reference>
<evidence type="ECO:0000259" key="3">
    <source>
        <dbReference type="SMART" id="SM00458"/>
    </source>
</evidence>
<evidence type="ECO:0000313" key="5">
    <source>
        <dbReference type="Proteomes" id="UP001222932"/>
    </source>
</evidence>
<dbReference type="PROSITE" id="PS50231">
    <property type="entry name" value="RICIN_B_LECTIN"/>
    <property type="match status" value="1"/>
</dbReference>
<gene>
    <name evidence="4" type="ORF">CspeluHIS016_0101640</name>
</gene>
<reference evidence="4" key="1">
    <citation type="journal article" date="2023" name="BMC Genomics">
        <title>Chromosome-level genome assemblies of Cutaneotrichosporon spp. (Trichosporonales, Basidiomycota) reveal imbalanced evolution between nucleotide sequences and chromosome synteny.</title>
        <authorList>
            <person name="Kobayashi Y."/>
            <person name="Kayamori A."/>
            <person name="Aoki K."/>
            <person name="Shiwa Y."/>
            <person name="Matsutani M."/>
            <person name="Fujita N."/>
            <person name="Sugita T."/>
            <person name="Iwasaki W."/>
            <person name="Tanaka N."/>
            <person name="Takashima M."/>
        </authorList>
    </citation>
    <scope>NUCLEOTIDE SEQUENCE</scope>
    <source>
        <strain evidence="4">HIS016</strain>
    </source>
</reference>
<sequence length="225" mass="24062">MLAIFFTILLSLVVASPVPGPCDVVKRDDEYKGRGSGGSGGQGGHGGHDGGHDHGGQGGGHDHGNHGGHGHDHGSKPCKGGSCPPSNDQNLVFIHPNGNRRKCVDIAGGVLKPGTQVQIFDCNGTPAQRFLLSRGNGQIMVPNTELCLEAIDEWNGGRVTVGRCNRSLRQFWWYTDDNRIAMTDRGLCLDLPGGQTWNRNPLQVWQCGTGNTNQVWTTSFVGVPF</sequence>
<organism evidence="4 5">
    <name type="scientific">Cutaneotrichosporon spelunceum</name>
    <dbReference type="NCBI Taxonomy" id="1672016"/>
    <lineage>
        <taxon>Eukaryota</taxon>
        <taxon>Fungi</taxon>
        <taxon>Dikarya</taxon>
        <taxon>Basidiomycota</taxon>
        <taxon>Agaricomycotina</taxon>
        <taxon>Tremellomycetes</taxon>
        <taxon>Trichosporonales</taxon>
        <taxon>Trichosporonaceae</taxon>
        <taxon>Cutaneotrichosporon</taxon>
    </lineage>
</organism>